<gene>
    <name evidence="1" type="ORF">QFC24_002591</name>
</gene>
<sequence length="965" mass="106693">MERFDDAIQAGSMYLPLDSTSESSFQSAWFDIESFSNSSLPDFARPEHQHVFSSLIQLSQTNVGPKANAIPLLRAEFKVFGIALIVRVFLLPWKGPAAQLKKASKEQLHQVMSSIVRRWDWKELIDGENGEDLVFANTDIRTISTLYQSIPSPSPSLDDVSRIPDRACNDVALRVLTEVGSAEQRDDDGRIGWRRALDGDLAAMGLRTKLYAYQRKSVTQMLIQEAAPGRFEDIKFVKMTEAGRHGFYYIDLSNGEVRRKCDVGLYDLPRGGILCEEMGTGKTLITLSLILATCRQRTSPDATVPHSPVITNVGLANSPSLRRETGLPPGVEPMDVELRGTLAGLALHRHLLNRSATTEESLLLPHSTRNALQSDPPFYHQYPERDQNCRHSALRSVVEQPGSSGKKIYLSCASLVIVPRLLIKQWEGEIAKHFENGSLKCISVEEELPDKRDVLDSDIILISDANEGHVASTGSGGLMELARKTCSEAFWAVSGTPTKHALSSNVARDMAVSSKWSDEAIKDIGRLLGIFTNLLQMKPFNVTGNSIANSSTTLVINPLRGKDGPLCESRGYLKLAFQNLQMACCWFPAGQGEEFDPKYALSVLAEYLQPEKLESFSEQDQRMMKEAEKWLSVAINDRAWQSLMQKISVPIYAFQLPTEVLHASSHFVPTDDGTVLTSAEIILALRKAAADITNADGLDGKLVGAAISAKKRESQIIHQGRPSKRTTDNGKKTLTKNVPQHTKSLTATRSLQQSAHAATSDLREIQDLNDDETSLTISPTSRKRKRGQSAQECDTTTTSTAPPPLPREVRELCVSFNTLSSKLDWIVAEIVASGDDNFVVFGKDSLVLGQLTEHPKFIEETAPPRPPFIAPLVKRSSLQDEMFLTPPPTPQQAHRDEPAHKRQSKRARTRTPSPWFGIDTSASQSSVTAIQQDSESDTLLGPDSPRPKVEDMVNVVRRRVAFQDQ</sequence>
<dbReference type="Proteomes" id="UP001234202">
    <property type="component" value="Unassembled WGS sequence"/>
</dbReference>
<name>A0ACC2XSY4_9TREE</name>
<evidence type="ECO:0000313" key="2">
    <source>
        <dbReference type="Proteomes" id="UP001234202"/>
    </source>
</evidence>
<evidence type="ECO:0000313" key="1">
    <source>
        <dbReference type="EMBL" id="KAJ9125807.1"/>
    </source>
</evidence>
<protein>
    <submittedName>
        <fullName evidence="1">Uncharacterized protein</fullName>
    </submittedName>
</protein>
<organism evidence="1 2">
    <name type="scientific">Naganishia onofrii</name>
    <dbReference type="NCBI Taxonomy" id="1851511"/>
    <lineage>
        <taxon>Eukaryota</taxon>
        <taxon>Fungi</taxon>
        <taxon>Dikarya</taxon>
        <taxon>Basidiomycota</taxon>
        <taxon>Agaricomycotina</taxon>
        <taxon>Tremellomycetes</taxon>
        <taxon>Filobasidiales</taxon>
        <taxon>Filobasidiaceae</taxon>
        <taxon>Naganishia</taxon>
    </lineage>
</organism>
<accession>A0ACC2XSY4</accession>
<reference evidence="1" key="1">
    <citation type="submission" date="2023-04" db="EMBL/GenBank/DDBJ databases">
        <title>Draft Genome sequencing of Naganishia species isolated from polar environments using Oxford Nanopore Technology.</title>
        <authorList>
            <person name="Leo P."/>
            <person name="Venkateswaran K."/>
        </authorList>
    </citation>
    <scope>NUCLEOTIDE SEQUENCE</scope>
    <source>
        <strain evidence="1">DBVPG 5303</strain>
    </source>
</reference>
<keyword evidence="2" id="KW-1185">Reference proteome</keyword>
<proteinExistence type="predicted"/>
<dbReference type="EMBL" id="JASBWV010000007">
    <property type="protein sequence ID" value="KAJ9125807.1"/>
    <property type="molecule type" value="Genomic_DNA"/>
</dbReference>
<comment type="caution">
    <text evidence="1">The sequence shown here is derived from an EMBL/GenBank/DDBJ whole genome shotgun (WGS) entry which is preliminary data.</text>
</comment>